<feature type="compositionally biased region" description="Polar residues" evidence="12">
    <location>
        <begin position="1"/>
        <end position="19"/>
    </location>
</feature>
<dbReference type="GO" id="GO:0000422">
    <property type="term" value="P:autophagy of mitochondrion"/>
    <property type="evidence" value="ECO:0007669"/>
    <property type="project" value="TreeGrafter"/>
</dbReference>
<dbReference type="GO" id="GO:0000045">
    <property type="term" value="P:autophagosome assembly"/>
    <property type="evidence" value="ECO:0007669"/>
    <property type="project" value="TreeGrafter"/>
</dbReference>
<dbReference type="InterPro" id="IPR026849">
    <property type="entry name" value="ATG2"/>
</dbReference>
<evidence type="ECO:0000256" key="9">
    <source>
        <dbReference type="ARBA" id="ARBA00023136"/>
    </source>
</evidence>
<evidence type="ECO:0000256" key="3">
    <source>
        <dbReference type="ARBA" id="ARBA00009714"/>
    </source>
</evidence>
<evidence type="ECO:0000313" key="15">
    <source>
        <dbReference type="WBParaSite" id="ASIM_0000448901-mRNA-1"/>
    </source>
</evidence>
<keyword evidence="5" id="KW-0813">Transport</keyword>
<reference evidence="15" key="1">
    <citation type="submission" date="2017-02" db="UniProtKB">
        <authorList>
            <consortium name="WormBaseParasite"/>
        </authorList>
    </citation>
    <scope>IDENTIFICATION</scope>
</reference>
<keyword evidence="6" id="KW-0256">Endoplasmic reticulum</keyword>
<evidence type="ECO:0000256" key="8">
    <source>
        <dbReference type="ARBA" id="ARBA00023055"/>
    </source>
</evidence>
<evidence type="ECO:0000256" key="1">
    <source>
        <dbReference type="ARBA" id="ARBA00004406"/>
    </source>
</evidence>
<reference evidence="13 14" key="2">
    <citation type="submission" date="2018-11" db="EMBL/GenBank/DDBJ databases">
        <authorList>
            <consortium name="Pathogen Informatics"/>
        </authorList>
    </citation>
    <scope>NUCLEOTIDE SEQUENCE [LARGE SCALE GENOMIC DNA]</scope>
</reference>
<comment type="subcellular location">
    <subcellularLocation>
        <location evidence="1">Endoplasmic reticulum membrane</location>
        <topology evidence="1">Peripheral membrane protein</topology>
    </subcellularLocation>
    <subcellularLocation>
        <location evidence="2">Preautophagosomal structure membrane</location>
        <topology evidence="2">Peripheral membrane protein</topology>
    </subcellularLocation>
</comment>
<dbReference type="GO" id="GO:0006869">
    <property type="term" value="P:lipid transport"/>
    <property type="evidence" value="ECO:0007669"/>
    <property type="project" value="UniProtKB-KW"/>
</dbReference>
<keyword evidence="14" id="KW-1185">Reference proteome</keyword>
<evidence type="ECO:0000256" key="12">
    <source>
        <dbReference type="SAM" id="MobiDB-lite"/>
    </source>
</evidence>
<keyword evidence="9" id="KW-0472">Membrane</keyword>
<evidence type="ECO:0000256" key="2">
    <source>
        <dbReference type="ARBA" id="ARBA00004623"/>
    </source>
</evidence>
<dbReference type="EMBL" id="UYRR01007388">
    <property type="protein sequence ID" value="VDK23559.1"/>
    <property type="molecule type" value="Genomic_DNA"/>
</dbReference>
<evidence type="ECO:0000313" key="13">
    <source>
        <dbReference type="EMBL" id="VDK23559.1"/>
    </source>
</evidence>
<dbReference type="GO" id="GO:0061908">
    <property type="term" value="C:phagophore"/>
    <property type="evidence" value="ECO:0007669"/>
    <property type="project" value="TreeGrafter"/>
</dbReference>
<dbReference type="AlphaFoldDB" id="A0A0M3JA69"/>
<dbReference type="Proteomes" id="UP000267096">
    <property type="component" value="Unassembled WGS sequence"/>
</dbReference>
<gene>
    <name evidence="13" type="ORF">ASIM_LOCUS4304</name>
</gene>
<evidence type="ECO:0000256" key="7">
    <source>
        <dbReference type="ARBA" id="ARBA00023006"/>
    </source>
</evidence>
<organism evidence="15">
    <name type="scientific">Anisakis simplex</name>
    <name type="common">Herring worm</name>
    <dbReference type="NCBI Taxonomy" id="6269"/>
    <lineage>
        <taxon>Eukaryota</taxon>
        <taxon>Metazoa</taxon>
        <taxon>Ecdysozoa</taxon>
        <taxon>Nematoda</taxon>
        <taxon>Chromadorea</taxon>
        <taxon>Rhabditida</taxon>
        <taxon>Spirurina</taxon>
        <taxon>Ascaridomorpha</taxon>
        <taxon>Ascaridoidea</taxon>
        <taxon>Anisakidae</taxon>
        <taxon>Anisakis</taxon>
        <taxon>Anisakis simplex complex</taxon>
    </lineage>
</organism>
<evidence type="ECO:0000256" key="11">
    <source>
        <dbReference type="ARBA" id="ARBA00024615"/>
    </source>
</evidence>
<proteinExistence type="inferred from homology"/>
<evidence type="ECO:0000313" key="14">
    <source>
        <dbReference type="Proteomes" id="UP000267096"/>
    </source>
</evidence>
<protein>
    <recommendedName>
        <fullName evidence="4">Autophagy-related protein 2</fullName>
    </recommendedName>
</protein>
<keyword evidence="7" id="KW-0072">Autophagy</keyword>
<dbReference type="GO" id="GO:0034045">
    <property type="term" value="C:phagophore assembly site membrane"/>
    <property type="evidence" value="ECO:0007669"/>
    <property type="project" value="UniProtKB-SubCell"/>
</dbReference>
<dbReference type="PANTHER" id="PTHR13190">
    <property type="entry name" value="AUTOPHAGY-RELATED 2, ISOFORM A"/>
    <property type="match status" value="1"/>
</dbReference>
<sequence>MVQSAITSSPMRGTPSISSGRGKDGEGVEFGGDAVVEQLGSLDSCKKSLINDALNDFDDSTVFDNDRQRSVSSGTDEGFCVVDEIPGSGITNVGGEPRIRLLSDDVKLIDNWFEIPNEHYNDDILRLPSDFATPLIRYIVRDVSLLVHLYGGNDFGGFYGDKKRAPKTYSCEEFRYGYGPGQRLEADATGGVNRDHSVHVEIQLSKMSFVYQMFGADASILSMNLLTVHEIEMRDKLALSQINKMLYQ</sequence>
<accession>A0A0M3JA69</accession>
<evidence type="ECO:0000256" key="5">
    <source>
        <dbReference type="ARBA" id="ARBA00022448"/>
    </source>
</evidence>
<comment type="similarity">
    <text evidence="3">Belongs to the ATG2 family.</text>
</comment>
<dbReference type="GO" id="GO:0061709">
    <property type="term" value="P:reticulophagy"/>
    <property type="evidence" value="ECO:0007669"/>
    <property type="project" value="TreeGrafter"/>
</dbReference>
<dbReference type="OrthoDB" id="18982at2759"/>
<keyword evidence="8" id="KW-0445">Lipid transport</keyword>
<dbReference type="GO" id="GO:0005789">
    <property type="term" value="C:endoplasmic reticulum membrane"/>
    <property type="evidence" value="ECO:0007669"/>
    <property type="project" value="UniProtKB-SubCell"/>
</dbReference>
<dbReference type="WBParaSite" id="ASIM_0000448901-mRNA-1">
    <property type="protein sequence ID" value="ASIM_0000448901-mRNA-1"/>
    <property type="gene ID" value="ASIM_0000448901"/>
</dbReference>
<dbReference type="GO" id="GO:0034727">
    <property type="term" value="P:piecemeal microautophagy of the nucleus"/>
    <property type="evidence" value="ECO:0007669"/>
    <property type="project" value="TreeGrafter"/>
</dbReference>
<comment type="catalytic activity">
    <reaction evidence="10">
        <text>a 1,2-diacyl-sn-glycero-3-phospho-L-serine(in) = a 1,2-diacyl-sn-glycero-3-phospho-L-serine(out)</text>
        <dbReference type="Rhea" id="RHEA:38663"/>
        <dbReference type="ChEBI" id="CHEBI:57262"/>
    </reaction>
</comment>
<evidence type="ECO:0000256" key="10">
    <source>
        <dbReference type="ARBA" id="ARBA00024479"/>
    </source>
</evidence>
<comment type="catalytic activity">
    <reaction evidence="11">
        <text>a 1,2-diacyl-sn-glycero-3-phosphoethanolamine(in) = a 1,2-diacyl-sn-glycero-3-phosphoethanolamine(out)</text>
        <dbReference type="Rhea" id="RHEA:38895"/>
        <dbReference type="ChEBI" id="CHEBI:64612"/>
    </reaction>
</comment>
<dbReference type="GO" id="GO:0032266">
    <property type="term" value="F:phosphatidylinositol-3-phosphate binding"/>
    <property type="evidence" value="ECO:0007669"/>
    <property type="project" value="TreeGrafter"/>
</dbReference>
<dbReference type="GO" id="GO:0043495">
    <property type="term" value="F:protein-membrane adaptor activity"/>
    <property type="evidence" value="ECO:0007669"/>
    <property type="project" value="TreeGrafter"/>
</dbReference>
<name>A0A0M3JA69_ANISI</name>
<feature type="region of interest" description="Disordered" evidence="12">
    <location>
        <begin position="1"/>
        <end position="29"/>
    </location>
</feature>
<evidence type="ECO:0000256" key="4">
    <source>
        <dbReference type="ARBA" id="ARBA00018070"/>
    </source>
</evidence>
<evidence type="ECO:0000256" key="6">
    <source>
        <dbReference type="ARBA" id="ARBA00022824"/>
    </source>
</evidence>
<dbReference type="PANTHER" id="PTHR13190:SF1">
    <property type="entry name" value="AUTOPHAGY-RELATED 2, ISOFORM A"/>
    <property type="match status" value="1"/>
</dbReference>
<dbReference type="GO" id="GO:0061723">
    <property type="term" value="P:glycophagy"/>
    <property type="evidence" value="ECO:0007669"/>
    <property type="project" value="TreeGrafter"/>
</dbReference>